<accession>A0ABV6NZZ8</accession>
<sequence length="91" mass="9380">GGGGGGGGCKSNQGDFYPHFDQIVLLSAPAGVLLARIAARTDNPYGKRPEERAAVLLHLATIEPLLRATATVEIDASAPIGSVVERLEALT</sequence>
<name>A0ABV6NZZ8_9ACTN</name>
<keyword evidence="2" id="KW-1185">Reference proteome</keyword>
<dbReference type="GO" id="GO:0005524">
    <property type="term" value="F:ATP binding"/>
    <property type="evidence" value="ECO:0007669"/>
    <property type="project" value="UniProtKB-KW"/>
</dbReference>
<feature type="non-terminal residue" evidence="1">
    <location>
        <position position="1"/>
    </location>
</feature>
<protein>
    <submittedName>
        <fullName evidence="1">ATP-binding protein</fullName>
    </submittedName>
</protein>
<evidence type="ECO:0000313" key="1">
    <source>
        <dbReference type="EMBL" id="MFC0566355.1"/>
    </source>
</evidence>
<gene>
    <name evidence="1" type="ORF">ACFFHU_19720</name>
</gene>
<comment type="caution">
    <text evidence="1">The sequence shown here is derived from an EMBL/GenBank/DDBJ whole genome shotgun (WGS) entry which is preliminary data.</text>
</comment>
<keyword evidence="1" id="KW-0067">ATP-binding</keyword>
<proteinExistence type="predicted"/>
<dbReference type="Proteomes" id="UP001589894">
    <property type="component" value="Unassembled WGS sequence"/>
</dbReference>
<keyword evidence="1" id="KW-0547">Nucleotide-binding</keyword>
<reference evidence="1 2" key="1">
    <citation type="submission" date="2024-09" db="EMBL/GenBank/DDBJ databases">
        <authorList>
            <person name="Sun Q."/>
            <person name="Mori K."/>
        </authorList>
    </citation>
    <scope>NUCLEOTIDE SEQUENCE [LARGE SCALE GENOMIC DNA]</scope>
    <source>
        <strain evidence="1 2">TBRC 2205</strain>
    </source>
</reference>
<dbReference type="EMBL" id="JBHLUE010000016">
    <property type="protein sequence ID" value="MFC0566355.1"/>
    <property type="molecule type" value="Genomic_DNA"/>
</dbReference>
<organism evidence="1 2">
    <name type="scientific">Plantactinospora siamensis</name>
    <dbReference type="NCBI Taxonomy" id="555372"/>
    <lineage>
        <taxon>Bacteria</taxon>
        <taxon>Bacillati</taxon>
        <taxon>Actinomycetota</taxon>
        <taxon>Actinomycetes</taxon>
        <taxon>Micromonosporales</taxon>
        <taxon>Micromonosporaceae</taxon>
        <taxon>Plantactinospora</taxon>
    </lineage>
</organism>
<evidence type="ECO:0000313" key="2">
    <source>
        <dbReference type="Proteomes" id="UP001589894"/>
    </source>
</evidence>